<keyword evidence="5 7" id="KW-1133">Transmembrane helix</keyword>
<keyword evidence="3" id="KW-0813">Transport</keyword>
<keyword evidence="6 7" id="KW-0472">Membrane</keyword>
<evidence type="ECO:0000313" key="8">
    <source>
        <dbReference type="EMBL" id="SEA34746.1"/>
    </source>
</evidence>
<feature type="transmembrane region" description="Helical" evidence="7">
    <location>
        <begin position="199"/>
        <end position="218"/>
    </location>
</feature>
<dbReference type="RefSeq" id="WP_074760672.1">
    <property type="nucleotide sequence ID" value="NZ_FNRF01000002.1"/>
</dbReference>
<name>A0A1H4AFV6_XYLRU</name>
<dbReference type="InterPro" id="IPR006043">
    <property type="entry name" value="NCS2"/>
</dbReference>
<evidence type="ECO:0000256" key="2">
    <source>
        <dbReference type="ARBA" id="ARBA00005697"/>
    </source>
</evidence>
<dbReference type="GO" id="GO:0005345">
    <property type="term" value="F:purine nucleobase transmembrane transporter activity"/>
    <property type="evidence" value="ECO:0007669"/>
    <property type="project" value="TreeGrafter"/>
</dbReference>
<protein>
    <submittedName>
        <fullName evidence="8">Putative MFS transporter, AGZA family, xanthine/uracil permease</fullName>
    </submittedName>
</protein>
<dbReference type="AlphaFoldDB" id="A0A1H4AFV6"/>
<comment type="similarity">
    <text evidence="2">Belongs to the nucleobase:cation symporter-2 (NCS2) (TC 2.A.40) family. Azg-like subfamily.</text>
</comment>
<feature type="transmembrane region" description="Helical" evidence="7">
    <location>
        <begin position="55"/>
        <end position="74"/>
    </location>
</feature>
<dbReference type="GO" id="GO:0005886">
    <property type="term" value="C:plasma membrane"/>
    <property type="evidence" value="ECO:0007669"/>
    <property type="project" value="TreeGrafter"/>
</dbReference>
<dbReference type="OrthoDB" id="9808458at2"/>
<accession>A0A1H4AFV6</accession>
<feature type="transmembrane region" description="Helical" evidence="7">
    <location>
        <begin position="174"/>
        <end position="192"/>
    </location>
</feature>
<feature type="transmembrane region" description="Helical" evidence="7">
    <location>
        <begin position="21"/>
        <end position="43"/>
    </location>
</feature>
<feature type="transmembrane region" description="Helical" evidence="7">
    <location>
        <begin position="107"/>
        <end position="125"/>
    </location>
</feature>
<feature type="transmembrane region" description="Helical" evidence="7">
    <location>
        <begin position="246"/>
        <end position="275"/>
    </location>
</feature>
<dbReference type="Pfam" id="PF00860">
    <property type="entry name" value="Xan_ur_permease"/>
    <property type="match status" value="1"/>
</dbReference>
<evidence type="ECO:0000256" key="5">
    <source>
        <dbReference type="ARBA" id="ARBA00022989"/>
    </source>
</evidence>
<dbReference type="PANTHER" id="PTHR43337">
    <property type="entry name" value="XANTHINE/URACIL PERMEASE C887.17-RELATED"/>
    <property type="match status" value="1"/>
</dbReference>
<feature type="transmembrane region" description="Helical" evidence="7">
    <location>
        <begin position="351"/>
        <end position="369"/>
    </location>
</feature>
<reference evidence="8 9" key="1">
    <citation type="submission" date="2016-10" db="EMBL/GenBank/DDBJ databases">
        <authorList>
            <person name="de Groot N.N."/>
        </authorList>
    </citation>
    <scope>NUCLEOTIDE SEQUENCE [LARGE SCALE GENOMIC DNA]</scope>
    <source>
        <strain evidence="8 9">D31d</strain>
    </source>
</reference>
<feature type="transmembrane region" description="Helical" evidence="7">
    <location>
        <begin position="137"/>
        <end position="154"/>
    </location>
</feature>
<evidence type="ECO:0000256" key="7">
    <source>
        <dbReference type="SAM" id="Phobius"/>
    </source>
</evidence>
<evidence type="ECO:0000256" key="1">
    <source>
        <dbReference type="ARBA" id="ARBA00004127"/>
    </source>
</evidence>
<gene>
    <name evidence="8" type="ORF">SAMN05216462_1198</name>
</gene>
<feature type="transmembrane region" description="Helical" evidence="7">
    <location>
        <begin position="287"/>
        <end position="310"/>
    </location>
</feature>
<evidence type="ECO:0000256" key="3">
    <source>
        <dbReference type="ARBA" id="ARBA00022448"/>
    </source>
</evidence>
<evidence type="ECO:0000256" key="4">
    <source>
        <dbReference type="ARBA" id="ARBA00022692"/>
    </source>
</evidence>
<dbReference type="PANTHER" id="PTHR43337:SF1">
    <property type="entry name" value="XANTHINE_URACIL PERMEASE C887.17-RELATED"/>
    <property type="match status" value="1"/>
</dbReference>
<dbReference type="GO" id="GO:0012505">
    <property type="term" value="C:endomembrane system"/>
    <property type="evidence" value="ECO:0007669"/>
    <property type="project" value="UniProtKB-SubCell"/>
</dbReference>
<evidence type="ECO:0000313" key="9">
    <source>
        <dbReference type="Proteomes" id="UP000182257"/>
    </source>
</evidence>
<dbReference type="EMBL" id="FNRF01000002">
    <property type="protein sequence ID" value="SEA34746.1"/>
    <property type="molecule type" value="Genomic_DNA"/>
</dbReference>
<comment type="subcellular location">
    <subcellularLocation>
        <location evidence="1">Endomembrane system</location>
        <topology evidence="1">Multi-pass membrane protein</topology>
    </subcellularLocation>
</comment>
<feature type="transmembrane region" description="Helical" evidence="7">
    <location>
        <begin position="381"/>
        <end position="412"/>
    </location>
</feature>
<keyword evidence="4 7" id="KW-0812">Transmembrane</keyword>
<feature type="transmembrane region" description="Helical" evidence="7">
    <location>
        <begin position="322"/>
        <end position="344"/>
    </location>
</feature>
<dbReference type="Proteomes" id="UP000182257">
    <property type="component" value="Unassembled WGS sequence"/>
</dbReference>
<feature type="transmembrane region" description="Helical" evidence="7">
    <location>
        <begin position="81"/>
        <end position="101"/>
    </location>
</feature>
<organism evidence="8 9">
    <name type="scientific">Xylanibacter ruminicola</name>
    <name type="common">Prevotella ruminicola</name>
    <dbReference type="NCBI Taxonomy" id="839"/>
    <lineage>
        <taxon>Bacteria</taxon>
        <taxon>Pseudomonadati</taxon>
        <taxon>Bacteroidota</taxon>
        <taxon>Bacteroidia</taxon>
        <taxon>Bacteroidales</taxon>
        <taxon>Prevotellaceae</taxon>
        <taxon>Xylanibacter</taxon>
    </lineage>
</organism>
<dbReference type="InterPro" id="IPR045018">
    <property type="entry name" value="Azg-like"/>
</dbReference>
<proteinExistence type="inferred from homology"/>
<evidence type="ECO:0000256" key="6">
    <source>
        <dbReference type="ARBA" id="ARBA00023136"/>
    </source>
</evidence>
<sequence length="425" mass="46065">MKEKFFTLLGFSQQRDSLKTEIISGITTFITMVYILALMPVIFAPLSEQGFPIQSLFTATALSAIVGTLFMAFIAKRPFGLAPGLTLNTFFVETICLTMGYSWQFALTAVLVEGLLFVLICVSNLRQIIFEMVPTTLKYAFATGIGFFVAMIGFKNSGILAEGTIFNHMETLTTPTSLLFLLGLLLTGLFTVMHIKGGLLLSILIVTVVGLPAGVTMIPEELISMPASPTPLLCQFDFEYLMWPDFWVCVTTMLFFDVFDTLGTVVGVMASAGIIRKNGRIPHMRSIMLSDALATVSGACLGCSPVTTFVESSTGFAEGGRTGVSALVTALCFAISLVFSPIFLAIPTSATAPAMVVAGFFMFAVVRHIKVTFYLESMPAFLTILLMSITGSICDGILTGLIAYIILSYTYGYMAKFKKARRNSQ</sequence>